<accession>A0AAU9JP05</accession>
<name>A0AAU9JP05_9CILI</name>
<keyword evidence="4" id="KW-1185">Reference proteome</keyword>
<dbReference type="Pfam" id="PF10358">
    <property type="entry name" value="NT-C2"/>
    <property type="match status" value="1"/>
</dbReference>
<sequence length="354" mass="40992">MDIFDRIGAKGEKINFEIEFHYIEIEVPHETHVKIEWKSSKKTCSTVHQIIPDSLHAKVDIEETLTNTHMIYTKKHSTVDKKIELKVLKENKGKTEEIGKVVLNLSRCLEAPEIGKIYKVKKCKDKNAQICLSVKAQNIGSSTLSSTLAGSIIENEIMENQSTEALVSEGILNRIKDIEYQIEDSEATLNEILKENKKLREQIDEKEKLTEKIKKAKEKKNTIKEKREKMQNEIDEMNESLSKLKSEKEDKRIEMKKESGLKKNYLINKISELKEIKRKLKSEDINNETSSILEKEIQSLVNKINYSTAEIERFKNLLEPAELARERDPVEEMILDNMRSLRQITKRYSAQGSC</sequence>
<feature type="coiled-coil region" evidence="1">
    <location>
        <begin position="175"/>
        <end position="283"/>
    </location>
</feature>
<evidence type="ECO:0000313" key="3">
    <source>
        <dbReference type="EMBL" id="CAG9329551.1"/>
    </source>
</evidence>
<organism evidence="3 4">
    <name type="scientific">Blepharisma stoltei</name>
    <dbReference type="NCBI Taxonomy" id="1481888"/>
    <lineage>
        <taxon>Eukaryota</taxon>
        <taxon>Sar</taxon>
        <taxon>Alveolata</taxon>
        <taxon>Ciliophora</taxon>
        <taxon>Postciliodesmatophora</taxon>
        <taxon>Heterotrichea</taxon>
        <taxon>Heterotrichida</taxon>
        <taxon>Blepharismidae</taxon>
        <taxon>Blepharisma</taxon>
    </lineage>
</organism>
<proteinExistence type="predicted"/>
<gene>
    <name evidence="3" type="ORF">BSTOLATCC_MIC49184</name>
</gene>
<dbReference type="PROSITE" id="PS51840">
    <property type="entry name" value="C2_NT"/>
    <property type="match status" value="1"/>
</dbReference>
<protein>
    <recommendedName>
        <fullName evidence="2">C2 NT-type domain-containing protein</fullName>
    </recommendedName>
</protein>
<reference evidence="3" key="1">
    <citation type="submission" date="2021-09" db="EMBL/GenBank/DDBJ databases">
        <authorList>
            <consortium name="AG Swart"/>
            <person name="Singh M."/>
            <person name="Singh A."/>
            <person name="Seah K."/>
            <person name="Emmerich C."/>
        </authorList>
    </citation>
    <scope>NUCLEOTIDE SEQUENCE</scope>
    <source>
        <strain evidence="3">ATCC30299</strain>
    </source>
</reference>
<keyword evidence="1" id="KW-0175">Coiled coil</keyword>
<comment type="caution">
    <text evidence="3">The sequence shown here is derived from an EMBL/GenBank/DDBJ whole genome shotgun (WGS) entry which is preliminary data.</text>
</comment>
<evidence type="ECO:0000256" key="1">
    <source>
        <dbReference type="SAM" id="Coils"/>
    </source>
</evidence>
<evidence type="ECO:0000313" key="4">
    <source>
        <dbReference type="Proteomes" id="UP001162131"/>
    </source>
</evidence>
<dbReference type="InterPro" id="IPR019448">
    <property type="entry name" value="NT-C2"/>
</dbReference>
<feature type="domain" description="C2 NT-type" evidence="2">
    <location>
        <begin position="4"/>
        <end position="138"/>
    </location>
</feature>
<dbReference type="AlphaFoldDB" id="A0AAU9JP05"/>
<dbReference type="EMBL" id="CAJZBQ010000048">
    <property type="protein sequence ID" value="CAG9329551.1"/>
    <property type="molecule type" value="Genomic_DNA"/>
</dbReference>
<dbReference type="Proteomes" id="UP001162131">
    <property type="component" value="Unassembled WGS sequence"/>
</dbReference>
<evidence type="ECO:0000259" key="2">
    <source>
        <dbReference type="PROSITE" id="PS51840"/>
    </source>
</evidence>